<dbReference type="SUPFAM" id="SSF48452">
    <property type="entry name" value="TPR-like"/>
    <property type="match status" value="2"/>
</dbReference>
<dbReference type="Proteomes" id="UP000030661">
    <property type="component" value="Unassembled WGS sequence"/>
</dbReference>
<dbReference type="PRINTS" id="PR00364">
    <property type="entry name" value="DISEASERSIST"/>
</dbReference>
<dbReference type="PANTHER" id="PTHR47691">
    <property type="entry name" value="REGULATOR-RELATED"/>
    <property type="match status" value="1"/>
</dbReference>
<name>A0A081C955_VECG1</name>
<dbReference type="PROSITE" id="PS51534">
    <property type="entry name" value="SEFIR"/>
    <property type="match status" value="1"/>
</dbReference>
<dbReference type="InterPro" id="IPR007111">
    <property type="entry name" value="NACHT_NTPase"/>
</dbReference>
<dbReference type="Pfam" id="PF05729">
    <property type="entry name" value="NACHT"/>
    <property type="match status" value="1"/>
</dbReference>
<dbReference type="SUPFAM" id="SSF52200">
    <property type="entry name" value="Toll/Interleukin receptor TIR domain"/>
    <property type="match status" value="1"/>
</dbReference>
<feature type="domain" description="SEFIR" evidence="1">
    <location>
        <begin position="1"/>
        <end position="139"/>
    </location>
</feature>
<dbReference type="InterPro" id="IPR027417">
    <property type="entry name" value="P-loop_NTPase"/>
</dbReference>
<dbReference type="InterPro" id="IPR011990">
    <property type="entry name" value="TPR-like_helical_dom_sf"/>
</dbReference>
<dbReference type="AlphaFoldDB" id="A0A081C955"/>
<dbReference type="HOGENOM" id="CLU_013149_0_0_0"/>
<keyword evidence="3" id="KW-1185">Reference proteome</keyword>
<dbReference type="Pfam" id="PF08357">
    <property type="entry name" value="SEFIR"/>
    <property type="match status" value="1"/>
</dbReference>
<evidence type="ECO:0000313" key="2">
    <source>
        <dbReference type="EMBL" id="GAK61110.1"/>
    </source>
</evidence>
<organism evidence="2">
    <name type="scientific">Vecturithrix granuli</name>
    <dbReference type="NCBI Taxonomy" id="1499967"/>
    <lineage>
        <taxon>Bacteria</taxon>
        <taxon>Candidatus Moduliflexota</taxon>
        <taxon>Candidatus Vecturitrichia</taxon>
        <taxon>Candidatus Vecturitrichales</taxon>
        <taxon>Candidatus Vecturitrichaceae</taxon>
        <taxon>Candidatus Vecturithrix</taxon>
    </lineage>
</organism>
<reference evidence="2" key="1">
    <citation type="journal article" date="2015" name="PeerJ">
        <title>First genomic representation of candidate bacterial phylum KSB3 points to enhanced environmental sensing as a trigger of wastewater bulking.</title>
        <authorList>
            <person name="Sekiguchi Y."/>
            <person name="Ohashi A."/>
            <person name="Parks D.H."/>
            <person name="Yamauchi T."/>
            <person name="Tyson G.W."/>
            <person name="Hugenholtz P."/>
        </authorList>
    </citation>
    <scope>NUCLEOTIDE SEQUENCE [LARGE SCALE GENOMIC DNA]</scope>
</reference>
<dbReference type="EMBL" id="DF820477">
    <property type="protein sequence ID" value="GAK61110.1"/>
    <property type="molecule type" value="Genomic_DNA"/>
</dbReference>
<dbReference type="SUPFAM" id="SSF52540">
    <property type="entry name" value="P-loop containing nucleoside triphosphate hydrolases"/>
    <property type="match status" value="1"/>
</dbReference>
<sequence>MPKVFISYSHDSSEHAARVLALADRLIQDGLDCILDQYEGDPSEGWPLWMDRQIEQADYVLMIYTETYHNRVMGKEQAGIGRGVKWESVLTYNHIYTNDSLNTKFIPVLFAPGDFCHIPRPLQGSTYYCLNSEEGYDQLYWRLTDQHKTTKPIAGQLRKRSQTARNVVLSPEKIFLAKLPTTGSELFGREEELELLDNAWTDPHTHIVSIVAWGGVGKTALVNEWLNRMGRDNYRGAERVYGWSFYSQGTREDRQISADEFIFHALSWFGDSDPTQGSSWDRGVRLAGLIRQHRTLLILDGVEPLQYPPGEMQGRLRDQGLQALLKELARFQSGLCILTTRLAVKDLEHATKSSVKRVFLEHLSSEAGAKLLETLGVKGATAELHQTANEFKGHALALNLLGRYLAVAHDGDIRKRDLIPNLTEEEEQGGHARRVMESYECWLSGTSELNILYMMGLFDRPATNGAIEALKIEPPIKGLTSELHQLIPAKWLYAVKHLRDLRLLSEKNENSPDTLDCHPLIREHFSEKLRNSNPDAWKEAHSRLYEYYKNLPEKRFPDTLEEMEPLFTAVTHGCQAGRYQETFDTVYWQRILREGEGKGHYSTKKLGAFGIDLQALSNFFENSILRWSYPISDLKEKDKGKILGLAGFRLRALGRLREARQAMELAIDVRIKQENWKGAAVTTGNLSELCLTMGNVNIALKYAQQSVNFADLSGDGFERDSKRTVLANILHNAGKYKEAENLFIEAESMQKERLPGYPYLYSVQGFRFCDLLLSLGRYQEVQNRAFQSLNKKSEPDGRLLDIALDKLSLGKSSMLQLQEEESDNFFQVEEYLKQAVEDFRNAGTQHHLPQGLLARATLHRLQHKFVKAREDLEEVQEIAERGSMRLYIADYHLEACRLCLAERKLDDAQQHLSTAKTMIDEMGYHRRDKEVEELTEALKNKEADSI</sequence>
<dbReference type="STRING" id="1499967.U27_01008"/>
<dbReference type="Gene3D" id="1.25.40.10">
    <property type="entry name" value="Tetratricopeptide repeat domain"/>
    <property type="match status" value="1"/>
</dbReference>
<evidence type="ECO:0000313" key="3">
    <source>
        <dbReference type="Proteomes" id="UP000030661"/>
    </source>
</evidence>
<dbReference type="Gene3D" id="3.40.50.10140">
    <property type="entry name" value="Toll/interleukin-1 receptor homology (TIR) domain"/>
    <property type="match status" value="1"/>
</dbReference>
<gene>
    <name evidence="2" type="ORF">U27_01008</name>
</gene>
<protein>
    <submittedName>
        <fullName evidence="2">SEFIR domain protein</fullName>
    </submittedName>
</protein>
<proteinExistence type="predicted"/>
<dbReference type="Gene3D" id="3.40.50.300">
    <property type="entry name" value="P-loop containing nucleotide triphosphate hydrolases"/>
    <property type="match status" value="1"/>
</dbReference>
<dbReference type="InterPro" id="IPR035897">
    <property type="entry name" value="Toll_tir_struct_dom_sf"/>
</dbReference>
<dbReference type="eggNOG" id="COG2909">
    <property type="taxonomic scope" value="Bacteria"/>
</dbReference>
<evidence type="ECO:0000259" key="1">
    <source>
        <dbReference type="PROSITE" id="PS51534"/>
    </source>
</evidence>
<dbReference type="PANTHER" id="PTHR47691:SF3">
    <property type="entry name" value="HTH-TYPE TRANSCRIPTIONAL REGULATOR RV0890C-RELATED"/>
    <property type="match status" value="1"/>
</dbReference>
<dbReference type="InterPro" id="IPR013568">
    <property type="entry name" value="SEFIR_dom"/>
</dbReference>
<accession>A0A081C955</accession>